<dbReference type="PANTHER" id="PTHR43240:SF1">
    <property type="entry name" value="BLR5584 PROTEIN"/>
    <property type="match status" value="1"/>
</dbReference>
<keyword evidence="1" id="KW-0378">Hydrolase</keyword>
<evidence type="ECO:0000256" key="1">
    <source>
        <dbReference type="ARBA" id="ARBA00022801"/>
    </source>
</evidence>
<dbReference type="NCBIfam" id="TIGR00369">
    <property type="entry name" value="unchar_dom_1"/>
    <property type="match status" value="1"/>
</dbReference>
<protein>
    <submittedName>
        <fullName evidence="3">PaaI family thioesterase</fullName>
    </submittedName>
</protein>
<dbReference type="SUPFAM" id="SSF54637">
    <property type="entry name" value="Thioesterase/thiol ester dehydrase-isomerase"/>
    <property type="match status" value="1"/>
</dbReference>
<reference evidence="3" key="1">
    <citation type="submission" date="2020-02" db="EMBL/GenBank/DDBJ databases">
        <authorList>
            <person name="Gao J."/>
            <person name="Sun J."/>
        </authorList>
    </citation>
    <scope>NUCLEOTIDE SEQUENCE</scope>
    <source>
        <strain evidence="3">602-2</strain>
    </source>
</reference>
<dbReference type="GO" id="GO:0061522">
    <property type="term" value="F:1,4-dihydroxy-2-naphthoyl-CoA thioesterase activity"/>
    <property type="evidence" value="ECO:0007669"/>
    <property type="project" value="TreeGrafter"/>
</dbReference>
<sequence length="156" mass="16490">MSPLEAKLADHIAPGMSGLEQLQAMIAAGGRAPIGETLEFSLTEAGDGWAAFEGRPGLYAYNPIGTVHGGYAATLLDSACGCAVHSKLSARQTYTTLELKVSYHRPLTDNTGLVRAEGRVVTFGRRAAFAEATIKDARGRIYATATSSLLVFERAT</sequence>
<dbReference type="RefSeq" id="WP_165257218.1">
    <property type="nucleotide sequence ID" value="NZ_JAAKGT010000002.1"/>
</dbReference>
<dbReference type="CDD" id="cd03443">
    <property type="entry name" value="PaaI_thioesterase"/>
    <property type="match status" value="1"/>
</dbReference>
<dbReference type="GO" id="GO:0005829">
    <property type="term" value="C:cytosol"/>
    <property type="evidence" value="ECO:0007669"/>
    <property type="project" value="TreeGrafter"/>
</dbReference>
<dbReference type="InterPro" id="IPR029069">
    <property type="entry name" value="HotDog_dom_sf"/>
</dbReference>
<evidence type="ECO:0000313" key="3">
    <source>
        <dbReference type="EMBL" id="NGM49331.1"/>
    </source>
</evidence>
<organism evidence="3">
    <name type="scientific">Caulobacter sp. 602-2</name>
    <dbReference type="NCBI Taxonomy" id="2710887"/>
    <lineage>
        <taxon>Bacteria</taxon>
        <taxon>Pseudomonadati</taxon>
        <taxon>Pseudomonadota</taxon>
        <taxon>Alphaproteobacteria</taxon>
        <taxon>Caulobacterales</taxon>
        <taxon>Caulobacteraceae</taxon>
        <taxon>Caulobacter</taxon>
    </lineage>
</organism>
<proteinExistence type="predicted"/>
<dbReference type="EMBL" id="JAAKGT010000002">
    <property type="protein sequence ID" value="NGM49331.1"/>
    <property type="molecule type" value="Genomic_DNA"/>
</dbReference>
<feature type="domain" description="Thioesterase" evidence="2">
    <location>
        <begin position="65"/>
        <end position="140"/>
    </location>
</feature>
<dbReference type="AlphaFoldDB" id="A0A6G4QUV7"/>
<dbReference type="PANTHER" id="PTHR43240">
    <property type="entry name" value="1,4-DIHYDROXY-2-NAPHTHOYL-COA THIOESTERASE 1"/>
    <property type="match status" value="1"/>
</dbReference>
<dbReference type="Gene3D" id="3.10.129.10">
    <property type="entry name" value="Hotdog Thioesterase"/>
    <property type="match status" value="1"/>
</dbReference>
<evidence type="ECO:0000259" key="2">
    <source>
        <dbReference type="Pfam" id="PF03061"/>
    </source>
</evidence>
<dbReference type="InterPro" id="IPR003736">
    <property type="entry name" value="PAAI_dom"/>
</dbReference>
<gene>
    <name evidence="3" type="ORF">G5B46_06910</name>
</gene>
<name>A0A6G4QUV7_9CAUL</name>
<comment type="caution">
    <text evidence="3">The sequence shown here is derived from an EMBL/GenBank/DDBJ whole genome shotgun (WGS) entry which is preliminary data.</text>
</comment>
<dbReference type="Pfam" id="PF03061">
    <property type="entry name" value="4HBT"/>
    <property type="match status" value="1"/>
</dbReference>
<dbReference type="InterPro" id="IPR006683">
    <property type="entry name" value="Thioestr_dom"/>
</dbReference>
<accession>A0A6G4QUV7</accession>